<dbReference type="FunFam" id="3.30.300.30:FF:000008">
    <property type="entry name" value="2,3-dihydroxybenzoate-AMP ligase"/>
    <property type="match status" value="1"/>
</dbReference>
<keyword evidence="2 5" id="KW-0436">Ligase</keyword>
<organism evidence="5 6">
    <name type="scientific">Amycolatopsis pretoriensis</name>
    <dbReference type="NCBI Taxonomy" id="218821"/>
    <lineage>
        <taxon>Bacteria</taxon>
        <taxon>Bacillati</taxon>
        <taxon>Actinomycetota</taxon>
        <taxon>Actinomycetes</taxon>
        <taxon>Pseudonocardiales</taxon>
        <taxon>Pseudonocardiaceae</taxon>
        <taxon>Amycolatopsis</taxon>
    </lineage>
</organism>
<dbReference type="InterPro" id="IPR000873">
    <property type="entry name" value="AMP-dep_synth/lig_dom"/>
</dbReference>
<dbReference type="AlphaFoldDB" id="A0A1H5QCW5"/>
<evidence type="ECO:0000313" key="6">
    <source>
        <dbReference type="Proteomes" id="UP000198878"/>
    </source>
</evidence>
<dbReference type="CDD" id="cd17631">
    <property type="entry name" value="FACL_FadD13-like"/>
    <property type="match status" value="1"/>
</dbReference>
<dbReference type="Gene3D" id="3.40.50.12780">
    <property type="entry name" value="N-terminal domain of ligase-like"/>
    <property type="match status" value="1"/>
</dbReference>
<evidence type="ECO:0000256" key="1">
    <source>
        <dbReference type="ARBA" id="ARBA00006432"/>
    </source>
</evidence>
<dbReference type="InterPro" id="IPR042099">
    <property type="entry name" value="ANL_N_sf"/>
</dbReference>
<dbReference type="PROSITE" id="PS00455">
    <property type="entry name" value="AMP_BINDING"/>
    <property type="match status" value="1"/>
</dbReference>
<dbReference type="Pfam" id="PF13193">
    <property type="entry name" value="AMP-binding_C"/>
    <property type="match status" value="1"/>
</dbReference>
<evidence type="ECO:0000259" key="4">
    <source>
        <dbReference type="Pfam" id="PF13193"/>
    </source>
</evidence>
<name>A0A1H5QCW5_9PSEU</name>
<dbReference type="PANTHER" id="PTHR43767">
    <property type="entry name" value="LONG-CHAIN-FATTY-ACID--COA LIGASE"/>
    <property type="match status" value="1"/>
</dbReference>
<dbReference type="STRING" id="218821.SAMN05421837_102491"/>
<dbReference type="Pfam" id="PF00501">
    <property type="entry name" value="AMP-binding"/>
    <property type="match status" value="1"/>
</dbReference>
<dbReference type="InterPro" id="IPR025110">
    <property type="entry name" value="AMP-bd_C"/>
</dbReference>
<dbReference type="Proteomes" id="UP000198878">
    <property type="component" value="Unassembled WGS sequence"/>
</dbReference>
<dbReference type="RefSeq" id="WP_086679155.1">
    <property type="nucleotide sequence ID" value="NZ_FNUJ01000002.1"/>
</dbReference>
<evidence type="ECO:0000259" key="3">
    <source>
        <dbReference type="Pfam" id="PF00501"/>
    </source>
</evidence>
<dbReference type="InterPro" id="IPR020845">
    <property type="entry name" value="AMP-binding_CS"/>
</dbReference>
<proteinExistence type="inferred from homology"/>
<dbReference type="GO" id="GO:0016877">
    <property type="term" value="F:ligase activity, forming carbon-sulfur bonds"/>
    <property type="evidence" value="ECO:0007669"/>
    <property type="project" value="UniProtKB-ARBA"/>
</dbReference>
<dbReference type="OrthoDB" id="9803968at2"/>
<evidence type="ECO:0000313" key="5">
    <source>
        <dbReference type="EMBL" id="SEF23950.1"/>
    </source>
</evidence>
<dbReference type="PANTHER" id="PTHR43767:SF7">
    <property type="entry name" value="MEDIUM_LONG-CHAIN-FATTY-ACID--COA LIGASE FADD8"/>
    <property type="match status" value="1"/>
</dbReference>
<keyword evidence="6" id="KW-1185">Reference proteome</keyword>
<accession>A0A1H5QCW5</accession>
<sequence length="515" mass="55156">MSLYFYLEKGASLDPGAPCLTLDGVSRSYGEVVELAEAVARALRRSGVAPGDKVGILSANDPTAFTCVFGISRAGAVWCPINPRNAAGENAELLDLFDCGTLLFQPAFEDLVRKIAPNLPKLTTLVRLGEGDDFAPGFEDWLGRAADDPSAAATQPDDVVALVGTGGTTGRPKGVMLTDRNLEVMSAITLMSYPFEGRPVYLALAPLTHAAGVLCFPVLARGGEVVIMPKPDVGRFLELIERHRVTHTFLPPTLIYLVLGHETLDTTDLSSLRCFWYGAAPMSTTRLTEALDRIGPMAQLFGQSEAPMMISTMSPAEHRRPDGTVHPGRLSSAGRPSPLVTVAILDDDGNPVPQGERGEICVRGSLVMAGYYRNPEATAEASAHGWHHTGDIGFLDGEGFLHIVDRAKDMVITGGFNVYSAEVEQAVLAHDAVRDCAVIGLPDDKWGERVTAVVQLRPGAELDAGELIAFVKDRVGSVKAPKQIEVWPELPRSTVGKVLKAEIRTTLTTQLEGTP</sequence>
<feature type="domain" description="AMP-dependent synthetase/ligase" evidence="3">
    <location>
        <begin position="8"/>
        <end position="372"/>
    </location>
</feature>
<dbReference type="SUPFAM" id="SSF56801">
    <property type="entry name" value="Acetyl-CoA synthetase-like"/>
    <property type="match status" value="1"/>
</dbReference>
<dbReference type="EMBL" id="FNUJ01000002">
    <property type="protein sequence ID" value="SEF23950.1"/>
    <property type="molecule type" value="Genomic_DNA"/>
</dbReference>
<feature type="domain" description="AMP-binding enzyme C-terminal" evidence="4">
    <location>
        <begin position="422"/>
        <end position="497"/>
    </location>
</feature>
<dbReference type="Gene3D" id="3.30.300.30">
    <property type="match status" value="1"/>
</dbReference>
<dbReference type="InterPro" id="IPR045851">
    <property type="entry name" value="AMP-bd_C_sf"/>
</dbReference>
<dbReference type="InterPro" id="IPR050237">
    <property type="entry name" value="ATP-dep_AMP-bd_enzyme"/>
</dbReference>
<reference evidence="6" key="1">
    <citation type="submission" date="2016-10" db="EMBL/GenBank/DDBJ databases">
        <authorList>
            <person name="Varghese N."/>
            <person name="Submissions S."/>
        </authorList>
    </citation>
    <scope>NUCLEOTIDE SEQUENCE [LARGE SCALE GENOMIC DNA]</scope>
    <source>
        <strain evidence="6">DSM 44654</strain>
    </source>
</reference>
<evidence type="ECO:0000256" key="2">
    <source>
        <dbReference type="ARBA" id="ARBA00022598"/>
    </source>
</evidence>
<comment type="similarity">
    <text evidence="1">Belongs to the ATP-dependent AMP-binding enzyme family.</text>
</comment>
<gene>
    <name evidence="5" type="ORF">SAMN05421837_102491</name>
</gene>
<protein>
    <submittedName>
        <fullName evidence="5">Acyl-CoA synthetase (AMP-forming)/AMP-acid ligase II</fullName>
    </submittedName>
</protein>